<feature type="domain" description="DUF7025" evidence="1">
    <location>
        <begin position="1"/>
        <end position="61"/>
    </location>
</feature>
<proteinExistence type="predicted"/>
<dbReference type="Proteomes" id="UP001497522">
    <property type="component" value="Chromosome 10"/>
</dbReference>
<accession>A0ABP1AB36</accession>
<organism evidence="2 3">
    <name type="scientific">Sphagnum jensenii</name>
    <dbReference type="NCBI Taxonomy" id="128206"/>
    <lineage>
        <taxon>Eukaryota</taxon>
        <taxon>Viridiplantae</taxon>
        <taxon>Streptophyta</taxon>
        <taxon>Embryophyta</taxon>
        <taxon>Bryophyta</taxon>
        <taxon>Sphagnophytina</taxon>
        <taxon>Sphagnopsida</taxon>
        <taxon>Sphagnales</taxon>
        <taxon>Sphagnaceae</taxon>
        <taxon>Sphagnum</taxon>
    </lineage>
</organism>
<evidence type="ECO:0000313" key="3">
    <source>
        <dbReference type="Proteomes" id="UP001497522"/>
    </source>
</evidence>
<name>A0ABP1AB36_9BRYO</name>
<dbReference type="Pfam" id="PF22942">
    <property type="entry name" value="DUF7025"/>
    <property type="match status" value="1"/>
</dbReference>
<reference evidence="2" key="1">
    <citation type="submission" date="2024-03" db="EMBL/GenBank/DDBJ databases">
        <authorList>
            <consortium name="ELIXIR-Norway"/>
            <consortium name="Elixir Norway"/>
        </authorList>
    </citation>
    <scope>NUCLEOTIDE SEQUENCE</scope>
</reference>
<dbReference type="EMBL" id="OZ023711">
    <property type="protein sequence ID" value="CAK9859690.1"/>
    <property type="molecule type" value="Genomic_DNA"/>
</dbReference>
<sequence length="67" mass="7956">MLWAFLPPGEKVYYNCQFSGQQVCGNVRLRHYYKHHVTGTKRLHVELDVMDYDGQSYRACDVRAEKF</sequence>
<keyword evidence="3" id="KW-1185">Reference proteome</keyword>
<gene>
    <name evidence="2" type="ORF">CSSPJE1EN2_LOCUS2685</name>
</gene>
<dbReference type="InterPro" id="IPR054289">
    <property type="entry name" value="DUF7025"/>
</dbReference>
<evidence type="ECO:0000313" key="2">
    <source>
        <dbReference type="EMBL" id="CAK9859690.1"/>
    </source>
</evidence>
<evidence type="ECO:0000259" key="1">
    <source>
        <dbReference type="Pfam" id="PF22942"/>
    </source>
</evidence>
<protein>
    <recommendedName>
        <fullName evidence="1">DUF7025 domain-containing protein</fullName>
    </recommendedName>
</protein>